<dbReference type="EMBL" id="LN890537">
    <property type="protein sequence ID" value="CUS22308.1"/>
    <property type="molecule type" value="Genomic_DNA"/>
</dbReference>
<dbReference type="OrthoDB" id="10313024at2759"/>
<name>A0A0P1KRF6_9SACH</name>
<protein>
    <submittedName>
        <fullName evidence="1">LAQU0S05e02454g1_1</fullName>
    </submittedName>
</protein>
<sequence length="139" mass="15887">MSFELQILNDVLDWARAPGGSAEEDLRPSGATLWLYPREKAFQVHERTNRPSSILYNFESPYGGLVTLKNLCKKGVDSADKNYKIETGPRVENLMRKRKLDGDADSDSFHLREINGVKQRSFKKPRGYACKNCCMYSHI</sequence>
<evidence type="ECO:0000313" key="1">
    <source>
        <dbReference type="EMBL" id="CUS22308.1"/>
    </source>
</evidence>
<accession>A0A0P1KRF6</accession>
<evidence type="ECO:0000313" key="2">
    <source>
        <dbReference type="Proteomes" id="UP000236544"/>
    </source>
</evidence>
<proteinExistence type="predicted"/>
<gene>
    <name evidence="1" type="ORF">LAQU0_S05e02454g</name>
</gene>
<dbReference type="AlphaFoldDB" id="A0A0P1KRF6"/>
<organism evidence="1 2">
    <name type="scientific">Lachancea quebecensis</name>
    <dbReference type="NCBI Taxonomy" id="1654605"/>
    <lineage>
        <taxon>Eukaryota</taxon>
        <taxon>Fungi</taxon>
        <taxon>Dikarya</taxon>
        <taxon>Ascomycota</taxon>
        <taxon>Saccharomycotina</taxon>
        <taxon>Saccharomycetes</taxon>
        <taxon>Saccharomycetales</taxon>
        <taxon>Saccharomycetaceae</taxon>
        <taxon>Lachancea</taxon>
    </lineage>
</organism>
<keyword evidence="2" id="KW-1185">Reference proteome</keyword>
<dbReference type="Proteomes" id="UP000236544">
    <property type="component" value="Unassembled WGS sequence"/>
</dbReference>
<reference evidence="2" key="1">
    <citation type="submission" date="2015-10" db="EMBL/GenBank/DDBJ databases">
        <authorList>
            <person name="Devillers H."/>
        </authorList>
    </citation>
    <scope>NUCLEOTIDE SEQUENCE [LARGE SCALE GENOMIC DNA]</scope>
</reference>